<dbReference type="Pfam" id="PF07228">
    <property type="entry name" value="SpoIIE"/>
    <property type="match status" value="1"/>
</dbReference>
<sequence length="676" mass="77642">MLAWQQLHDTLIESKFNSLQEVPSLWDEKTGYATYGLKVLLPQEAPARLALRNTIIGTSGRILINGKEVYTAGKVGRAMEEYIPGYKPEVSVFEVKGDTVDVVIQVANFNYSKGGIWRSIHLGSYKSIRYKWLMDLLEEMLLIGSLLGMGIYYLTFFSIRNKDWSALYYSLTCFMLLIRALVSNEHIICLVWPEVPWIWLVRTEFMLYMIIVAFLGMYYKSLFPKYYNQYLLLGVMSWAAIHTVIVLMTSPTFFADLFNYNQYIILGVGAYTVVQTIRAVLYKELGARVFLLGVFLLFVAVCNDILHIQMVIQTGSMMGIGFLVFIFCQGAVLSYRYSRMVTDNVELNQQLSEANHSLEYKVRERTEELVTSNEMLALKNQRIEEHQAEIEDKNEELQDQNEMLTQSIEYALRIQRALLPSDNHLKRLLGEQYFIFYRPRNIVSGDFYFVEEVDGKLIILVGDCTGHGVPGAFMSMVGVELLNQIVIKRKITNPSLILQVLHKEIRTNLHQEESGNSDGMDVAVCVIDQKLELLSYAGAKMSLCYIQDGQQYVLKSAHYGVGGEKRGHKREYPIHTVEVSRPLTIYLSSDGYQDQFGGTNNRKYMSVNFRKLLQKVHHLPLQQRATFLEEHIENWMLSGNEEQTDDILVMGIEINLDKINPIEGRSLLDLYNDLEL</sequence>
<feature type="domain" description="PPM-type phosphatase" evidence="4">
    <location>
        <begin position="428"/>
        <end position="654"/>
    </location>
</feature>
<gene>
    <name evidence="5" type="ORF">GCM10023331_03340</name>
</gene>
<evidence type="ECO:0000256" key="2">
    <source>
        <dbReference type="SAM" id="Coils"/>
    </source>
</evidence>
<dbReference type="InterPro" id="IPR036457">
    <property type="entry name" value="PPM-type-like_dom_sf"/>
</dbReference>
<feature type="transmembrane region" description="Helical" evidence="3">
    <location>
        <begin position="197"/>
        <end position="218"/>
    </location>
</feature>
<organism evidence="5 6">
    <name type="scientific">Algivirga pacifica</name>
    <dbReference type="NCBI Taxonomy" id="1162670"/>
    <lineage>
        <taxon>Bacteria</taxon>
        <taxon>Pseudomonadati</taxon>
        <taxon>Bacteroidota</taxon>
        <taxon>Cytophagia</taxon>
        <taxon>Cytophagales</taxon>
        <taxon>Flammeovirgaceae</taxon>
        <taxon>Algivirga</taxon>
    </lineage>
</organism>
<keyword evidence="1" id="KW-0378">Hydrolase</keyword>
<evidence type="ECO:0000256" key="1">
    <source>
        <dbReference type="ARBA" id="ARBA00022801"/>
    </source>
</evidence>
<protein>
    <recommendedName>
        <fullName evidence="4">PPM-type phosphatase domain-containing protein</fullName>
    </recommendedName>
</protein>
<proteinExistence type="predicted"/>
<evidence type="ECO:0000313" key="5">
    <source>
        <dbReference type="EMBL" id="GAA4822310.1"/>
    </source>
</evidence>
<comment type="caution">
    <text evidence="5">The sequence shown here is derived from an EMBL/GenBank/DDBJ whole genome shotgun (WGS) entry which is preliminary data.</text>
</comment>
<keyword evidence="3" id="KW-1133">Transmembrane helix</keyword>
<feature type="coiled-coil region" evidence="2">
    <location>
        <begin position="376"/>
        <end position="407"/>
    </location>
</feature>
<feature type="transmembrane region" description="Helical" evidence="3">
    <location>
        <begin position="316"/>
        <end position="335"/>
    </location>
</feature>
<feature type="transmembrane region" description="Helical" evidence="3">
    <location>
        <begin position="289"/>
        <end position="310"/>
    </location>
</feature>
<feature type="transmembrane region" description="Helical" evidence="3">
    <location>
        <begin position="230"/>
        <end position="254"/>
    </location>
</feature>
<evidence type="ECO:0000313" key="6">
    <source>
        <dbReference type="Proteomes" id="UP001500298"/>
    </source>
</evidence>
<feature type="transmembrane region" description="Helical" evidence="3">
    <location>
        <begin position="140"/>
        <end position="159"/>
    </location>
</feature>
<dbReference type="InterPro" id="IPR052016">
    <property type="entry name" value="Bact_Sigma-Reg"/>
</dbReference>
<keyword evidence="2" id="KW-0175">Coiled coil</keyword>
<dbReference type="PANTHER" id="PTHR43156">
    <property type="entry name" value="STAGE II SPORULATION PROTEIN E-RELATED"/>
    <property type="match status" value="1"/>
</dbReference>
<dbReference type="SMART" id="SM00331">
    <property type="entry name" value="PP2C_SIG"/>
    <property type="match status" value="1"/>
</dbReference>
<evidence type="ECO:0000259" key="4">
    <source>
        <dbReference type="SMART" id="SM00331"/>
    </source>
</evidence>
<feature type="transmembrane region" description="Helical" evidence="3">
    <location>
        <begin position="166"/>
        <end position="182"/>
    </location>
</feature>
<dbReference type="EMBL" id="BAABJX010000006">
    <property type="protein sequence ID" value="GAA4822310.1"/>
    <property type="molecule type" value="Genomic_DNA"/>
</dbReference>
<keyword evidence="3" id="KW-0472">Membrane</keyword>
<dbReference type="PANTHER" id="PTHR43156:SF9">
    <property type="entry name" value="HAMP DOMAIN-CONTAINING PROTEIN"/>
    <property type="match status" value="1"/>
</dbReference>
<dbReference type="Gene3D" id="3.60.40.10">
    <property type="entry name" value="PPM-type phosphatase domain"/>
    <property type="match status" value="1"/>
</dbReference>
<dbReference type="Pfam" id="PF07695">
    <property type="entry name" value="7TMR-DISM_7TM"/>
    <property type="match status" value="1"/>
</dbReference>
<name>A0ABP9CY04_9BACT</name>
<keyword evidence="6" id="KW-1185">Reference proteome</keyword>
<dbReference type="InterPro" id="IPR001932">
    <property type="entry name" value="PPM-type_phosphatase-like_dom"/>
</dbReference>
<feature type="transmembrane region" description="Helical" evidence="3">
    <location>
        <begin position="260"/>
        <end position="282"/>
    </location>
</feature>
<dbReference type="Proteomes" id="UP001500298">
    <property type="component" value="Unassembled WGS sequence"/>
</dbReference>
<accession>A0ABP9CY04</accession>
<reference evidence="6" key="1">
    <citation type="journal article" date="2019" name="Int. J. Syst. Evol. Microbiol.">
        <title>The Global Catalogue of Microorganisms (GCM) 10K type strain sequencing project: providing services to taxonomists for standard genome sequencing and annotation.</title>
        <authorList>
            <consortium name="The Broad Institute Genomics Platform"/>
            <consortium name="The Broad Institute Genome Sequencing Center for Infectious Disease"/>
            <person name="Wu L."/>
            <person name="Ma J."/>
        </authorList>
    </citation>
    <scope>NUCLEOTIDE SEQUENCE [LARGE SCALE GENOMIC DNA]</scope>
    <source>
        <strain evidence="6">JCM 18326</strain>
    </source>
</reference>
<evidence type="ECO:0000256" key="3">
    <source>
        <dbReference type="SAM" id="Phobius"/>
    </source>
</evidence>
<keyword evidence="3" id="KW-0812">Transmembrane</keyword>
<dbReference type="InterPro" id="IPR011623">
    <property type="entry name" value="7TMR_DISM_rcpt_extracell_dom1"/>
</dbReference>